<dbReference type="Gene3D" id="3.40.50.1980">
    <property type="entry name" value="Nitrogenase molybdenum iron protein domain"/>
    <property type="match status" value="3"/>
</dbReference>
<sequence length="476" mass="53196">MPMSNHRDVNENPCNMCMPMGGILAFKGIEGCMVMLHGSQGCATYMRRHMAEHFNEPIDVASSSLNEKGTIYGGEKNLKQGLDNLITGYQPGVIGVLTTCLAETIGEDIERIAKEYRAERELKDLAIITVSSPGYGGTHFEGYWATLQGIVSQLARETVKHQRINVIVPHLSPADLREIKRIMQLLGVEYTLLPDFSETLDRPYQRPYQRMPQGGTKIADIKDMPGAKATIQMGITVADNISPGKYLESKFGVPLYNLPIPMGVENTDRFINLLVELTGNPVPDELLKERGRLLDCMIDSHKHNAQGRSVIFGEPENVYAVVKTCLENGIKPVVVGTGSKNQEFVNLLKELLQISPEPCLITTDSDFTILRQNSVARQANIAIGHSDGRYLTEREGIPLVRHGFPIHDRTGGQRLLSVGYLGTTMFLDRVTNTLLENKYKHYRQLIYNKFYQGESKQTSNPKESCGEVHEVHLFKH</sequence>
<keyword evidence="1 2" id="KW-0535">Nitrogen fixation</keyword>
<evidence type="ECO:0000256" key="2">
    <source>
        <dbReference type="RuleBase" id="RU004021"/>
    </source>
</evidence>
<comment type="similarity">
    <text evidence="2">Belongs to the NifD/NifK/NifE/NifN family.</text>
</comment>
<protein>
    <submittedName>
        <fullName evidence="4">Nitrogenase</fullName>
    </submittedName>
</protein>
<evidence type="ECO:0000313" key="4">
    <source>
        <dbReference type="EMBL" id="AQS59390.1"/>
    </source>
</evidence>
<dbReference type="GO" id="GO:0016163">
    <property type="term" value="F:nitrogenase activity"/>
    <property type="evidence" value="ECO:0007669"/>
    <property type="project" value="InterPro"/>
</dbReference>
<dbReference type="SUPFAM" id="SSF53807">
    <property type="entry name" value="Helical backbone' metal receptor"/>
    <property type="match status" value="1"/>
</dbReference>
<dbReference type="KEGG" id="dfg:B0537_09980"/>
<dbReference type="InterPro" id="IPR050152">
    <property type="entry name" value="ChlB/BchB/BchZ"/>
</dbReference>
<dbReference type="STRING" id="1833852.B0537_09980"/>
<feature type="domain" description="Nitrogenase/oxidoreductase component 1" evidence="3">
    <location>
        <begin position="17"/>
        <end position="434"/>
    </location>
</feature>
<dbReference type="EMBL" id="CP019698">
    <property type="protein sequence ID" value="AQS59390.1"/>
    <property type="molecule type" value="Genomic_DNA"/>
</dbReference>
<dbReference type="InterPro" id="IPR000510">
    <property type="entry name" value="Nase/OxRdtase_comp1"/>
</dbReference>
<evidence type="ECO:0000256" key="1">
    <source>
        <dbReference type="ARBA" id="ARBA00023231"/>
    </source>
</evidence>
<dbReference type="PANTHER" id="PTHR33712">
    <property type="entry name" value="LIGHT-INDEPENDENT PROTOCHLOROPHYLLIDE REDUCTASE SUBUNIT B"/>
    <property type="match status" value="1"/>
</dbReference>
<accession>A0A1S6IX94</accession>
<dbReference type="PANTHER" id="PTHR33712:SF7">
    <property type="entry name" value="LIGHT-INDEPENDENT PROTOCHLOROPHYLLIDE REDUCTASE SUBUNIT B"/>
    <property type="match status" value="1"/>
</dbReference>
<dbReference type="InterPro" id="IPR000318">
    <property type="entry name" value="Nase_comp1_CS"/>
</dbReference>
<name>A0A1S6IX94_9FIRM</name>
<dbReference type="PROSITE" id="PS00699">
    <property type="entry name" value="NITROGENASE_1_1"/>
    <property type="match status" value="1"/>
</dbReference>
<organism evidence="4 5">
    <name type="scientific">Desulforamulus ferrireducens</name>
    <dbReference type="NCBI Taxonomy" id="1833852"/>
    <lineage>
        <taxon>Bacteria</taxon>
        <taxon>Bacillati</taxon>
        <taxon>Bacillota</taxon>
        <taxon>Clostridia</taxon>
        <taxon>Eubacteriales</taxon>
        <taxon>Peptococcaceae</taxon>
        <taxon>Desulforamulus</taxon>
    </lineage>
</organism>
<dbReference type="Proteomes" id="UP000189464">
    <property type="component" value="Chromosome"/>
</dbReference>
<reference evidence="4 5" key="1">
    <citation type="journal article" date="2016" name="Int. J. Syst. Evol. Microbiol.">
        <title>Desulfotomaculum ferrireducens sp. nov., a moderately thermophilic sulfate-reducing and dissimilatory Fe(III)-reducing bacterium isolated from compost.</title>
        <authorList>
            <person name="Yang G."/>
            <person name="Guo J."/>
            <person name="Zhuang L."/>
            <person name="Yuan Y."/>
            <person name="Zhou S."/>
        </authorList>
    </citation>
    <scope>NUCLEOTIDE SEQUENCE [LARGE SCALE GENOMIC DNA]</scope>
    <source>
        <strain evidence="4 5">GSS09</strain>
    </source>
</reference>
<dbReference type="Gene3D" id="1.20.89.10">
    <property type="entry name" value="Nitrogenase Molybdenum-iron Protein, subunit B, domain 4"/>
    <property type="match status" value="1"/>
</dbReference>
<dbReference type="OrthoDB" id="9800746at2"/>
<proteinExistence type="inferred from homology"/>
<evidence type="ECO:0000313" key="5">
    <source>
        <dbReference type="Proteomes" id="UP000189464"/>
    </source>
</evidence>
<evidence type="ECO:0000259" key="3">
    <source>
        <dbReference type="Pfam" id="PF00148"/>
    </source>
</evidence>
<dbReference type="AlphaFoldDB" id="A0A1S6IX94"/>
<gene>
    <name evidence="4" type="ORF">B0537_09980</name>
</gene>
<dbReference type="Pfam" id="PF00148">
    <property type="entry name" value="Oxidored_nitro"/>
    <property type="match status" value="1"/>
</dbReference>
<keyword evidence="5" id="KW-1185">Reference proteome</keyword>